<evidence type="ECO:0000256" key="5">
    <source>
        <dbReference type="SAM" id="Phobius"/>
    </source>
</evidence>
<dbReference type="Proteomes" id="UP000483820">
    <property type="component" value="Chromosome V"/>
</dbReference>
<dbReference type="EMBL" id="WUAV01000005">
    <property type="protein sequence ID" value="KAF1750678.1"/>
    <property type="molecule type" value="Genomic_DNA"/>
</dbReference>
<comment type="subcellular location">
    <subcellularLocation>
        <location evidence="1">Membrane</location>
    </subcellularLocation>
</comment>
<sequence length="295" mass="32750">MIALELIPLGIILLIVASIGIVGNTIMVVAFFKFKKLKSYCHLFIMLTCLADCFHNYGQLIFTVHLFGDFQTPQFICSLVNIPTLIGVISGSCWMLALGLDRFFACKWPISYRTFVGNTFYIASQCALPVIYTSIFMFLIFLEVGSTPVTCAVPLAMGSHTFVIWSISNIVLNGITMMLYSIVNCFVHKQEHGFKTVFKSIFITVTLVIAGWTITCITNTLVVLFIPSEYSKQLVNMYAGIPVNLACSSNIFVFYKINLDYRSCIRKLCCCKCAKVAGTSYAETKHSTTAAPLPA</sequence>
<dbReference type="GO" id="GO:0016020">
    <property type="term" value="C:membrane"/>
    <property type="evidence" value="ECO:0007669"/>
    <property type="project" value="UniProtKB-SubCell"/>
</dbReference>
<feature type="transmembrane region" description="Helical" evidence="5">
    <location>
        <begin position="79"/>
        <end position="100"/>
    </location>
</feature>
<feature type="domain" description="G-protein coupled receptors family 1 profile" evidence="6">
    <location>
        <begin position="23"/>
        <end position="254"/>
    </location>
</feature>
<dbReference type="InterPro" id="IPR000276">
    <property type="entry name" value="GPCR_Rhodpsn"/>
</dbReference>
<reference evidence="7 8" key="1">
    <citation type="submission" date="2019-12" db="EMBL/GenBank/DDBJ databases">
        <title>Chromosome-level assembly of the Caenorhabditis remanei genome.</title>
        <authorList>
            <person name="Teterina A.A."/>
            <person name="Willis J.H."/>
            <person name="Phillips P.C."/>
        </authorList>
    </citation>
    <scope>NUCLEOTIDE SEQUENCE [LARGE SCALE GENOMIC DNA]</scope>
    <source>
        <strain evidence="7 8">PX506</strain>
        <tissue evidence="7">Whole organism</tissue>
    </source>
</reference>
<evidence type="ECO:0000313" key="8">
    <source>
        <dbReference type="Proteomes" id="UP000483820"/>
    </source>
</evidence>
<accession>A0A6A5G6I9</accession>
<dbReference type="AlphaFoldDB" id="A0A6A5G6I9"/>
<comment type="caution">
    <text evidence="7">The sequence shown here is derived from an EMBL/GenBank/DDBJ whole genome shotgun (WGS) entry which is preliminary data.</text>
</comment>
<keyword evidence="2 5" id="KW-0812">Transmembrane</keyword>
<evidence type="ECO:0000256" key="2">
    <source>
        <dbReference type="ARBA" id="ARBA00022692"/>
    </source>
</evidence>
<proteinExistence type="predicted"/>
<evidence type="ECO:0000256" key="4">
    <source>
        <dbReference type="ARBA" id="ARBA00023136"/>
    </source>
</evidence>
<feature type="transmembrane region" description="Helical" evidence="5">
    <location>
        <begin position="162"/>
        <end position="180"/>
    </location>
</feature>
<protein>
    <recommendedName>
        <fullName evidence="6">G-protein coupled receptors family 1 profile domain-containing protein</fullName>
    </recommendedName>
</protein>
<dbReference type="PANTHER" id="PTHR23360:SF5">
    <property type="entry name" value="G-PROTEIN COUPLED RECEPTORS FAMILY 1 PROFILE DOMAIN-CONTAINING PROTEIN"/>
    <property type="match status" value="1"/>
</dbReference>
<dbReference type="InterPro" id="IPR017452">
    <property type="entry name" value="GPCR_Rhodpsn_7TM"/>
</dbReference>
<name>A0A6A5G6I9_CAERE</name>
<dbReference type="PROSITE" id="PS50262">
    <property type="entry name" value="G_PROTEIN_RECEP_F1_2"/>
    <property type="match status" value="1"/>
</dbReference>
<dbReference type="InterPro" id="IPR047130">
    <property type="entry name" value="7TM_GPCR_Srsx_nematod"/>
</dbReference>
<dbReference type="SMART" id="SM01381">
    <property type="entry name" value="7TM_GPCR_Srsx"/>
    <property type="match status" value="1"/>
</dbReference>
<feature type="transmembrane region" description="Helical" evidence="5">
    <location>
        <begin position="201"/>
        <end position="226"/>
    </location>
</feature>
<dbReference type="InterPro" id="IPR019424">
    <property type="entry name" value="7TM_GPCR_Srsx"/>
</dbReference>
<evidence type="ECO:0000256" key="1">
    <source>
        <dbReference type="ARBA" id="ARBA00004370"/>
    </source>
</evidence>
<keyword evidence="3 5" id="KW-1133">Transmembrane helix</keyword>
<feature type="transmembrane region" description="Helical" evidence="5">
    <location>
        <begin position="120"/>
        <end position="142"/>
    </location>
</feature>
<dbReference type="GO" id="GO:0004930">
    <property type="term" value="F:G protein-coupled receptor activity"/>
    <property type="evidence" value="ECO:0007669"/>
    <property type="project" value="InterPro"/>
</dbReference>
<dbReference type="RefSeq" id="XP_053580875.1">
    <property type="nucleotide sequence ID" value="XM_053731962.1"/>
</dbReference>
<gene>
    <name evidence="7" type="ORF">GCK72_017229</name>
</gene>
<keyword evidence="4 5" id="KW-0472">Membrane</keyword>
<evidence type="ECO:0000313" key="7">
    <source>
        <dbReference type="EMBL" id="KAF1750678.1"/>
    </source>
</evidence>
<feature type="transmembrane region" description="Helical" evidence="5">
    <location>
        <begin position="44"/>
        <end position="67"/>
    </location>
</feature>
<dbReference type="SUPFAM" id="SSF81321">
    <property type="entry name" value="Family A G protein-coupled receptor-like"/>
    <property type="match status" value="1"/>
</dbReference>
<dbReference type="PANTHER" id="PTHR23360">
    <property type="entry name" value="G-PROTEIN COUPLED RECEPTORS FAMILY 1 PROFILE DOMAIN-CONTAINING PROTEIN-RELATED"/>
    <property type="match status" value="1"/>
</dbReference>
<dbReference type="Pfam" id="PF10320">
    <property type="entry name" value="7TM_GPCR_Srsx"/>
    <property type="match status" value="1"/>
</dbReference>
<feature type="transmembrane region" description="Helical" evidence="5">
    <location>
        <begin position="6"/>
        <end position="32"/>
    </location>
</feature>
<dbReference type="GeneID" id="9826818"/>
<feature type="transmembrane region" description="Helical" evidence="5">
    <location>
        <begin position="238"/>
        <end position="257"/>
    </location>
</feature>
<evidence type="ECO:0000259" key="6">
    <source>
        <dbReference type="PROSITE" id="PS50262"/>
    </source>
</evidence>
<dbReference type="Gene3D" id="1.20.1070.10">
    <property type="entry name" value="Rhodopsin 7-helix transmembrane proteins"/>
    <property type="match status" value="1"/>
</dbReference>
<dbReference type="CTD" id="9826818"/>
<dbReference type="KEGG" id="crq:GCK72_017229"/>
<organism evidence="7 8">
    <name type="scientific">Caenorhabditis remanei</name>
    <name type="common">Caenorhabditis vulgaris</name>
    <dbReference type="NCBI Taxonomy" id="31234"/>
    <lineage>
        <taxon>Eukaryota</taxon>
        <taxon>Metazoa</taxon>
        <taxon>Ecdysozoa</taxon>
        <taxon>Nematoda</taxon>
        <taxon>Chromadorea</taxon>
        <taxon>Rhabditida</taxon>
        <taxon>Rhabditina</taxon>
        <taxon>Rhabditomorpha</taxon>
        <taxon>Rhabditoidea</taxon>
        <taxon>Rhabditidae</taxon>
        <taxon>Peloderinae</taxon>
        <taxon>Caenorhabditis</taxon>
    </lineage>
</organism>
<evidence type="ECO:0000256" key="3">
    <source>
        <dbReference type="ARBA" id="ARBA00022989"/>
    </source>
</evidence>